<dbReference type="SMART" id="SM00869">
    <property type="entry name" value="Autotransporter"/>
    <property type="match status" value="1"/>
</dbReference>
<feature type="chain" id="PRO_5019232142" evidence="1">
    <location>
        <begin position="28"/>
        <end position="799"/>
    </location>
</feature>
<dbReference type="PROSITE" id="PS51208">
    <property type="entry name" value="AUTOTRANSPORTER"/>
    <property type="match status" value="1"/>
</dbReference>
<evidence type="ECO:0000256" key="1">
    <source>
        <dbReference type="SAM" id="SignalP"/>
    </source>
</evidence>
<dbReference type="RefSeq" id="WP_123513876.1">
    <property type="nucleotide sequence ID" value="NZ_MOBQ01000030.1"/>
</dbReference>
<feature type="domain" description="Autotransporter" evidence="2">
    <location>
        <begin position="527"/>
        <end position="799"/>
    </location>
</feature>
<accession>A0A423JVY2</accession>
<organism evidence="3 4">
    <name type="scientific">Pseudomonas frederiksbergensis</name>
    <dbReference type="NCBI Taxonomy" id="104087"/>
    <lineage>
        <taxon>Bacteria</taxon>
        <taxon>Pseudomonadati</taxon>
        <taxon>Pseudomonadota</taxon>
        <taxon>Gammaproteobacteria</taxon>
        <taxon>Pseudomonadales</taxon>
        <taxon>Pseudomonadaceae</taxon>
        <taxon>Pseudomonas</taxon>
    </lineage>
</organism>
<keyword evidence="1" id="KW-0732">Signal</keyword>
<gene>
    <name evidence="3" type="ORF">BK666_23940</name>
</gene>
<protein>
    <submittedName>
        <fullName evidence="3">Autotransporter outer membrane beta-barrel domain-containing protein</fullName>
    </submittedName>
</protein>
<dbReference type="SUPFAM" id="SSF103515">
    <property type="entry name" value="Autotransporter"/>
    <property type="match status" value="1"/>
</dbReference>
<name>A0A423JVY2_9PSED</name>
<comment type="caution">
    <text evidence="3">The sequence shown here is derived from an EMBL/GenBank/DDBJ whole genome shotgun (WGS) entry which is preliminary data.</text>
</comment>
<dbReference type="NCBIfam" id="TIGR01414">
    <property type="entry name" value="autotrans_barl"/>
    <property type="match status" value="1"/>
</dbReference>
<reference evidence="3 4" key="1">
    <citation type="submission" date="2016-10" db="EMBL/GenBank/DDBJ databases">
        <title>Comparative genome analysis of multiple Pseudomonas spp. focuses on biocontrol and plant growth promoting traits.</title>
        <authorList>
            <person name="Tao X.-Y."/>
            <person name="Taylor C.G."/>
        </authorList>
    </citation>
    <scope>NUCLEOTIDE SEQUENCE [LARGE SCALE GENOMIC DNA]</scope>
    <source>
        <strain evidence="3 4">37A10</strain>
    </source>
</reference>
<dbReference type="Gene3D" id="2.40.128.130">
    <property type="entry name" value="Autotransporter beta-domain"/>
    <property type="match status" value="1"/>
</dbReference>
<proteinExistence type="predicted"/>
<dbReference type="InterPro" id="IPR005546">
    <property type="entry name" value="Autotransporte_beta"/>
</dbReference>
<dbReference type="GO" id="GO:0019867">
    <property type="term" value="C:outer membrane"/>
    <property type="evidence" value="ECO:0007669"/>
    <property type="project" value="InterPro"/>
</dbReference>
<evidence type="ECO:0000313" key="3">
    <source>
        <dbReference type="EMBL" id="RON41841.1"/>
    </source>
</evidence>
<dbReference type="InterPro" id="IPR036709">
    <property type="entry name" value="Autotransporte_beta_dom_sf"/>
</dbReference>
<dbReference type="Pfam" id="PF03797">
    <property type="entry name" value="Autotransporter"/>
    <property type="match status" value="1"/>
</dbReference>
<evidence type="ECO:0000313" key="4">
    <source>
        <dbReference type="Proteomes" id="UP000285349"/>
    </source>
</evidence>
<sequence>MNTSCLRRSLLALSVAAATIHAPGVQAATFNYDVGTGPLVNYNQYYDFVNLTGSANVVQTSPSALTSAAQFTTLTTNYDVTNKATITIDGATHGVGILTSRGTSPWPRIGNNLVNQGSITVNGLADIGDSIGMADNGNQIVGNFINSSDITVTGNNATGVSLIGSRLGKGVINDGTISVSGTNAHGIYLENTTQTLPVYNSKSITATGANAEALTLKGATFNVPAGVNTSSIANSGTLSGESIGIHVSNQAVGKSLSINQFSGLIEGGKAAIQVDDGASYLYWSNGDIKGDVLGLSGVLIRGEANFDGSTIKAGYVTIEAGQLTLVKPHTTIIGDFDMEEADSVLAMSLGNDTDVNRPVLTVTGTSDIAPGAHLQLQARSSDFQTASGGTRYTLIRSGQLLGGENLAVESTSALLQVKSYGVEGNDVKALVSTKPDEVVAQNTLDAGGSKNAADAVAEVSTGLMDKVDERDPVFQAFANATTNAELAKLAEKLGPDVSRGVLHATTNSQTLVANAINERSSRARTDRTAPEKGVWLQALTSDANQDARRGVAGYDADSHGIAVGADGQLNADTAVGLAYSYLDTDVKSDTGNKTQVTGHALTLYGNWTHDNWFVDTSLMYGWNDNESKRYIAGTQAKGDYDSDIYGVNALAGYSFRLDRSVVLEPQIGARYASVKMDAYREKGSSASLNVDSQRYEVGEMGVGARLAAAFDVGTGSFEPEAKVMAWHDFIGDKTATTSAFVLGGDSFTTRGTTPVRDSYEVGLGANYVVGAWSVGGSYNYVTSTDFNADTFTAKVRYAF</sequence>
<dbReference type="AlphaFoldDB" id="A0A423JVY2"/>
<dbReference type="Proteomes" id="UP000285349">
    <property type="component" value="Unassembled WGS sequence"/>
</dbReference>
<dbReference type="InterPro" id="IPR006315">
    <property type="entry name" value="OM_autotransptr_brl_dom"/>
</dbReference>
<feature type="signal peptide" evidence="1">
    <location>
        <begin position="1"/>
        <end position="27"/>
    </location>
</feature>
<dbReference type="OrthoDB" id="6998372at2"/>
<evidence type="ECO:0000259" key="2">
    <source>
        <dbReference type="PROSITE" id="PS51208"/>
    </source>
</evidence>
<dbReference type="EMBL" id="MOBQ01000030">
    <property type="protein sequence ID" value="RON41841.1"/>
    <property type="molecule type" value="Genomic_DNA"/>
</dbReference>